<protein>
    <submittedName>
        <fullName evidence="1">Uncharacterized protein</fullName>
    </submittedName>
</protein>
<dbReference type="OrthoDB" id="9948556at2759"/>
<dbReference type="Proteomes" id="UP000228934">
    <property type="component" value="Unassembled WGS sequence"/>
</dbReference>
<accession>A0A2G9RZN8</accession>
<sequence>MPYTGSNIGNKTFYVSPLHCSVPMQIKSFVRRQNKDCSFEDTREFSYIDYQADESRLQHCRETAYCDSGNSSLAHYYPDMVECIRRLWEMPWKKRAADNIVQYYKRHVWNAKKLLSTQQRYYRPFNSRRMRFHSHRECETIKGCFRYKNAVCHSKHFKKSDFMESVHSPGNETFTINSNKDRGSIILDNCFTKQNKVDTHEIGFCMKEQKGQLSVSNCSPVRRNICSRFPLVQSPKKACSIDDRTIILDKTFTCQNKMETDDANSSIYRSNISKLSEVTDVLSESLFSAFPVLQSPRKNIVTLGSSMESKATTPCKSFIKQNQVESYMADSFYIKEQNKQAFMYRKRPETHDVNSSFQNNIKRISQVAGTPPRASPGKHNVMLKCGTDLNNTSLDNTFTYQNAVEVKSYFKEQDKHPLQTSAIRKTFFSALPLIHSPNINTKSFSSLNNTIVNLNKTINYQEGLKTEVAASCNRELTRPFLKLDNPLRRRNLFSNLPVADDLREKKIPNMMFEDIYKIENLNGSHPNVRVQSSDMVWSLVNSPGSRRSKRRANSNLLFSTFKRQKSADETFIKSITNTDSLPKPSPVSYPLYFLRSLTCVLMYV</sequence>
<gene>
    <name evidence="1" type="ORF">AB205_0181170</name>
</gene>
<evidence type="ECO:0000313" key="2">
    <source>
        <dbReference type="Proteomes" id="UP000228934"/>
    </source>
</evidence>
<dbReference type="EMBL" id="KV928899">
    <property type="protein sequence ID" value="PIO33275.1"/>
    <property type="molecule type" value="Genomic_DNA"/>
</dbReference>
<reference evidence="2" key="1">
    <citation type="journal article" date="2017" name="Nat. Commun.">
        <title>The North American bullfrog draft genome provides insight into hormonal regulation of long noncoding RNA.</title>
        <authorList>
            <person name="Hammond S.A."/>
            <person name="Warren R.L."/>
            <person name="Vandervalk B.P."/>
            <person name="Kucuk E."/>
            <person name="Khan H."/>
            <person name="Gibb E.A."/>
            <person name="Pandoh P."/>
            <person name="Kirk H."/>
            <person name="Zhao Y."/>
            <person name="Jones M."/>
            <person name="Mungall A.J."/>
            <person name="Coope R."/>
            <person name="Pleasance S."/>
            <person name="Moore R.A."/>
            <person name="Holt R.A."/>
            <person name="Round J.M."/>
            <person name="Ohora S."/>
            <person name="Walle B.V."/>
            <person name="Veldhoen N."/>
            <person name="Helbing C.C."/>
            <person name="Birol I."/>
        </authorList>
    </citation>
    <scope>NUCLEOTIDE SEQUENCE [LARGE SCALE GENOMIC DNA]</scope>
</reference>
<proteinExistence type="predicted"/>
<dbReference type="AlphaFoldDB" id="A0A2G9RZN8"/>
<feature type="non-terminal residue" evidence="1">
    <location>
        <position position="604"/>
    </location>
</feature>
<name>A0A2G9RZN8_AQUCT</name>
<evidence type="ECO:0000313" key="1">
    <source>
        <dbReference type="EMBL" id="PIO33275.1"/>
    </source>
</evidence>
<keyword evidence="2" id="KW-1185">Reference proteome</keyword>
<organism evidence="1 2">
    <name type="scientific">Aquarana catesbeiana</name>
    <name type="common">American bullfrog</name>
    <name type="synonym">Rana catesbeiana</name>
    <dbReference type="NCBI Taxonomy" id="8400"/>
    <lineage>
        <taxon>Eukaryota</taxon>
        <taxon>Metazoa</taxon>
        <taxon>Chordata</taxon>
        <taxon>Craniata</taxon>
        <taxon>Vertebrata</taxon>
        <taxon>Euteleostomi</taxon>
        <taxon>Amphibia</taxon>
        <taxon>Batrachia</taxon>
        <taxon>Anura</taxon>
        <taxon>Neobatrachia</taxon>
        <taxon>Ranoidea</taxon>
        <taxon>Ranidae</taxon>
        <taxon>Aquarana</taxon>
    </lineage>
</organism>